<protein>
    <submittedName>
        <fullName evidence="1">Uncharacterized protein</fullName>
    </submittedName>
</protein>
<dbReference type="EnsemblMetazoa" id="PPAI003900-RA">
    <property type="protein sequence ID" value="PPAI003900-PA"/>
    <property type="gene ID" value="PPAI003900"/>
</dbReference>
<evidence type="ECO:0000313" key="1">
    <source>
        <dbReference type="EnsemblMetazoa" id="PPAI003900-PA"/>
    </source>
</evidence>
<name>A0A1B0D8M7_PHLPP</name>
<dbReference type="Proteomes" id="UP000092462">
    <property type="component" value="Unassembled WGS sequence"/>
</dbReference>
<accession>A0A1B0D8M7</accession>
<dbReference type="EMBL" id="AJVK01027566">
    <property type="status" value="NOT_ANNOTATED_CDS"/>
    <property type="molecule type" value="Genomic_DNA"/>
</dbReference>
<dbReference type="AlphaFoldDB" id="A0A1B0D8M7"/>
<proteinExistence type="predicted"/>
<evidence type="ECO:0000313" key="2">
    <source>
        <dbReference type="Proteomes" id="UP000092462"/>
    </source>
</evidence>
<reference evidence="1" key="1">
    <citation type="submission" date="2022-08" db="UniProtKB">
        <authorList>
            <consortium name="EnsemblMetazoa"/>
        </authorList>
    </citation>
    <scope>IDENTIFICATION</scope>
    <source>
        <strain evidence="1">Israel</strain>
    </source>
</reference>
<keyword evidence="2" id="KW-1185">Reference proteome</keyword>
<organism evidence="1 2">
    <name type="scientific">Phlebotomus papatasi</name>
    <name type="common">Sandfly</name>
    <dbReference type="NCBI Taxonomy" id="29031"/>
    <lineage>
        <taxon>Eukaryota</taxon>
        <taxon>Metazoa</taxon>
        <taxon>Ecdysozoa</taxon>
        <taxon>Arthropoda</taxon>
        <taxon>Hexapoda</taxon>
        <taxon>Insecta</taxon>
        <taxon>Pterygota</taxon>
        <taxon>Neoptera</taxon>
        <taxon>Endopterygota</taxon>
        <taxon>Diptera</taxon>
        <taxon>Nematocera</taxon>
        <taxon>Psychodoidea</taxon>
        <taxon>Psychodidae</taxon>
        <taxon>Phlebotomus</taxon>
        <taxon>Phlebotomus</taxon>
    </lineage>
</organism>
<dbReference type="VEuPathDB" id="VectorBase:PPAI003900"/>
<dbReference type="VEuPathDB" id="VectorBase:PPAPM1_003569"/>
<sequence length="495" mass="57600">MKCLLIALVTIAVVQASVISTQYHAQDGHNGYSYGYSYPNTEKEETASHDRVKGDYKITGKHGDFHSEVSYDFPQEHHEHHHHHEDSHGFHHEHAKPFSYSFVSVHPEQHQHHQLHHHHQEQHQQNHYNSHHLYKRSLWHHNNNHQQHLTHNEPSHHFTHEEHQHKWTGPIHVPVIKNGVPTESPEVQAARHNHVQKLVEARQHSSHSEHAHGWEDNHQQHHDSHFSSHFQHHHEPKWTGPVHVPVIEHGVPTETPEVKHAKVSFYTKLAEAKLHSAHSGHSDYDHHHGSDYDDHHQTRWTGPIHVPVIEHGVPTETPEVRHAKAHLAAKHAQAHHSGHDHYEGNHYAQHYDHHDNNEARWTGPTHNPVIVHGVPTETPEVRHAKAHLAAKHAEHQKHAVHSYGTWDQNNHYAHDYHHSNEHRWTGPIHVPVIKHGVPTETPEVRHAKAHLLNKHAEAKSHPDYHSHDDKYNNDHHHAYAQASHEVGWHQSHKHY</sequence>